<feature type="transmembrane region" description="Helical" evidence="13">
    <location>
        <begin position="150"/>
        <end position="170"/>
    </location>
</feature>
<keyword evidence="8" id="KW-0418">Kinase</keyword>
<evidence type="ECO:0000256" key="6">
    <source>
        <dbReference type="ARBA" id="ARBA00022692"/>
    </source>
</evidence>
<dbReference type="InterPro" id="IPR003660">
    <property type="entry name" value="HAMP_dom"/>
</dbReference>
<sequence>MNIKTKLRLGFGFLFVIVIAFGAISLYHINEISTKSKIVLKDNYKSLVYVNQMRVELDKQNGVINEKNKNAFEKILKEEENNVTEKGELQAVLALRKAFRDLTFKGISAKNQSDALNSLHLQLRKIDELNMDAIVQKNDKAQIATDRATTYLGITAFVCFIILFTFIVNFPSFIANPLRELLVGIREISKKNYKQQLHFKGHDEFNELALAFNKMANELSNWDTSNLGEIKSEKQRIETIIEQMPDAIIGLDDKSVILFCNKVAGELLNLDPSKVIGAHALLLAEKNELLKRILSAPATDEPLKIYANEKESYFLLENRDIIIPNLANQHDQALKHSTKSAGTVYILKNITRFKELDEAKTNFIATVSHELKTPLSSIKMSLQLLDDSRVGGMNEEQRQLVTHIKEDSDRLLKITGELLNLAQVETGNLHLNLVKTDPSEIVKFALAAVNFQAQQKEINLEVNIADKLPMINADVQKTTWVLVNLLSNALRYSSAKSKILVGVHEKDSFIEFSVKDFGKGIEEQYQKRLFDRYYQVPTDGQNKSGTGLGLAISKDFIEAENGSISVESALGEGSRFSFSLPAIT</sequence>
<evidence type="ECO:0000256" key="1">
    <source>
        <dbReference type="ARBA" id="ARBA00000085"/>
    </source>
</evidence>
<keyword evidence="9" id="KW-0067">ATP-binding</keyword>
<dbReference type="InterPro" id="IPR050351">
    <property type="entry name" value="BphY/WalK/GraS-like"/>
</dbReference>
<dbReference type="PANTHER" id="PTHR42878:SF7">
    <property type="entry name" value="SENSOR HISTIDINE KINASE GLRK"/>
    <property type="match status" value="1"/>
</dbReference>
<name>A0ABX2DEB2_9SPHI</name>
<dbReference type="CDD" id="cd06225">
    <property type="entry name" value="HAMP"/>
    <property type="match status" value="1"/>
</dbReference>
<dbReference type="InterPro" id="IPR035965">
    <property type="entry name" value="PAS-like_dom_sf"/>
</dbReference>
<dbReference type="EMBL" id="JABMKV010000002">
    <property type="protein sequence ID" value="NQX31626.1"/>
    <property type="molecule type" value="Genomic_DNA"/>
</dbReference>
<feature type="domain" description="Histidine kinase" evidence="14">
    <location>
        <begin position="366"/>
        <end position="584"/>
    </location>
</feature>
<accession>A0ABX2DEB2</accession>
<evidence type="ECO:0000256" key="2">
    <source>
        <dbReference type="ARBA" id="ARBA00004141"/>
    </source>
</evidence>
<dbReference type="Pfam" id="PF00512">
    <property type="entry name" value="HisKA"/>
    <property type="match status" value="1"/>
</dbReference>
<dbReference type="InterPro" id="IPR003594">
    <property type="entry name" value="HATPase_dom"/>
</dbReference>
<evidence type="ECO:0000313" key="17">
    <source>
        <dbReference type="EMBL" id="NQX31626.1"/>
    </source>
</evidence>
<evidence type="ECO:0000259" key="14">
    <source>
        <dbReference type="PROSITE" id="PS50109"/>
    </source>
</evidence>
<evidence type="ECO:0000256" key="12">
    <source>
        <dbReference type="ARBA" id="ARBA00023136"/>
    </source>
</evidence>
<feature type="domain" description="HAMP" evidence="16">
    <location>
        <begin position="172"/>
        <end position="224"/>
    </location>
</feature>
<evidence type="ECO:0000256" key="11">
    <source>
        <dbReference type="ARBA" id="ARBA00023012"/>
    </source>
</evidence>
<keyword evidence="5" id="KW-0808">Transferase</keyword>
<reference evidence="17 18" key="1">
    <citation type="submission" date="2020-05" db="EMBL/GenBank/DDBJ databases">
        <title>Description of Pedobacter foliorum sp. nov.</title>
        <authorList>
            <person name="Qi S."/>
            <person name="Carlier A."/>
            <person name="Cnockaert M."/>
            <person name="Vandamme P."/>
        </authorList>
    </citation>
    <scope>NUCLEOTIDE SEQUENCE [LARGE SCALE GENOMIC DNA]</scope>
    <source>
        <strain evidence="17 18">LMG 31300</strain>
    </source>
</reference>
<dbReference type="Gene3D" id="1.10.287.130">
    <property type="match status" value="1"/>
</dbReference>
<comment type="subcellular location">
    <subcellularLocation>
        <location evidence="2">Membrane</location>
        <topology evidence="2">Multi-pass membrane protein</topology>
    </subcellularLocation>
</comment>
<keyword evidence="11" id="KW-0902">Two-component regulatory system</keyword>
<proteinExistence type="predicted"/>
<dbReference type="CDD" id="cd00082">
    <property type="entry name" value="HisKA"/>
    <property type="match status" value="1"/>
</dbReference>
<keyword evidence="4" id="KW-0597">Phosphoprotein</keyword>
<evidence type="ECO:0000313" key="18">
    <source>
        <dbReference type="Proteomes" id="UP000762110"/>
    </source>
</evidence>
<dbReference type="InterPro" id="IPR003661">
    <property type="entry name" value="HisK_dim/P_dom"/>
</dbReference>
<keyword evidence="10 13" id="KW-1133">Transmembrane helix</keyword>
<keyword evidence="7" id="KW-0547">Nucleotide-binding</keyword>
<dbReference type="SMART" id="SM00388">
    <property type="entry name" value="HisKA"/>
    <property type="match status" value="1"/>
</dbReference>
<dbReference type="Gene3D" id="6.10.340.10">
    <property type="match status" value="1"/>
</dbReference>
<dbReference type="InterPro" id="IPR036097">
    <property type="entry name" value="HisK_dim/P_sf"/>
</dbReference>
<evidence type="ECO:0000256" key="8">
    <source>
        <dbReference type="ARBA" id="ARBA00022777"/>
    </source>
</evidence>
<dbReference type="EC" id="2.7.13.3" evidence="3"/>
<keyword evidence="6 13" id="KW-0812">Transmembrane</keyword>
<feature type="domain" description="PAS" evidence="15">
    <location>
        <begin position="233"/>
        <end position="282"/>
    </location>
</feature>
<dbReference type="InterPro" id="IPR005467">
    <property type="entry name" value="His_kinase_dom"/>
</dbReference>
<dbReference type="InterPro" id="IPR000014">
    <property type="entry name" value="PAS"/>
</dbReference>
<dbReference type="PROSITE" id="PS50109">
    <property type="entry name" value="HIS_KIN"/>
    <property type="match status" value="1"/>
</dbReference>
<dbReference type="Pfam" id="PF02518">
    <property type="entry name" value="HATPase_c"/>
    <property type="match status" value="1"/>
</dbReference>
<evidence type="ECO:0000256" key="9">
    <source>
        <dbReference type="ARBA" id="ARBA00022840"/>
    </source>
</evidence>
<evidence type="ECO:0000256" key="5">
    <source>
        <dbReference type="ARBA" id="ARBA00022679"/>
    </source>
</evidence>
<evidence type="ECO:0000256" key="7">
    <source>
        <dbReference type="ARBA" id="ARBA00022741"/>
    </source>
</evidence>
<organism evidence="17 18">
    <name type="scientific">Pedobacter boryungensis</name>
    <dbReference type="NCBI Taxonomy" id="869962"/>
    <lineage>
        <taxon>Bacteria</taxon>
        <taxon>Pseudomonadati</taxon>
        <taxon>Bacteroidota</taxon>
        <taxon>Sphingobacteriia</taxon>
        <taxon>Sphingobacteriales</taxon>
        <taxon>Sphingobacteriaceae</taxon>
        <taxon>Pedobacter</taxon>
    </lineage>
</organism>
<evidence type="ECO:0000256" key="13">
    <source>
        <dbReference type="SAM" id="Phobius"/>
    </source>
</evidence>
<comment type="caution">
    <text evidence="17">The sequence shown here is derived from an EMBL/GenBank/DDBJ whole genome shotgun (WGS) entry which is preliminary data.</text>
</comment>
<dbReference type="PANTHER" id="PTHR42878">
    <property type="entry name" value="TWO-COMPONENT HISTIDINE KINASE"/>
    <property type="match status" value="1"/>
</dbReference>
<dbReference type="SUPFAM" id="SSF158472">
    <property type="entry name" value="HAMP domain-like"/>
    <property type="match status" value="1"/>
</dbReference>
<dbReference type="Proteomes" id="UP000762110">
    <property type="component" value="Unassembled WGS sequence"/>
</dbReference>
<dbReference type="SUPFAM" id="SSF55874">
    <property type="entry name" value="ATPase domain of HSP90 chaperone/DNA topoisomerase II/histidine kinase"/>
    <property type="match status" value="1"/>
</dbReference>
<dbReference type="SUPFAM" id="SSF47384">
    <property type="entry name" value="Homodimeric domain of signal transducing histidine kinase"/>
    <property type="match status" value="1"/>
</dbReference>
<dbReference type="Gene3D" id="3.30.565.10">
    <property type="entry name" value="Histidine kinase-like ATPase, C-terminal domain"/>
    <property type="match status" value="1"/>
</dbReference>
<dbReference type="PROSITE" id="PS50885">
    <property type="entry name" value="HAMP"/>
    <property type="match status" value="1"/>
</dbReference>
<dbReference type="PRINTS" id="PR00344">
    <property type="entry name" value="BCTRLSENSOR"/>
</dbReference>
<dbReference type="InterPro" id="IPR004358">
    <property type="entry name" value="Sig_transdc_His_kin-like_C"/>
</dbReference>
<feature type="transmembrane region" description="Helical" evidence="13">
    <location>
        <begin position="12"/>
        <end position="29"/>
    </location>
</feature>
<gene>
    <name evidence="17" type="ORF">HQN85_07810</name>
</gene>
<protein>
    <recommendedName>
        <fullName evidence="3">histidine kinase</fullName>
        <ecNumber evidence="3">2.7.13.3</ecNumber>
    </recommendedName>
</protein>
<dbReference type="Pfam" id="PF00989">
    <property type="entry name" value="PAS"/>
    <property type="match status" value="1"/>
</dbReference>
<evidence type="ECO:0000259" key="16">
    <source>
        <dbReference type="PROSITE" id="PS50885"/>
    </source>
</evidence>
<dbReference type="SUPFAM" id="SSF55785">
    <property type="entry name" value="PYP-like sensor domain (PAS domain)"/>
    <property type="match status" value="1"/>
</dbReference>
<dbReference type="InterPro" id="IPR013767">
    <property type="entry name" value="PAS_fold"/>
</dbReference>
<dbReference type="SMART" id="SM00387">
    <property type="entry name" value="HATPase_c"/>
    <property type="match status" value="1"/>
</dbReference>
<dbReference type="SMART" id="SM00304">
    <property type="entry name" value="HAMP"/>
    <property type="match status" value="1"/>
</dbReference>
<evidence type="ECO:0000256" key="3">
    <source>
        <dbReference type="ARBA" id="ARBA00012438"/>
    </source>
</evidence>
<evidence type="ECO:0000256" key="4">
    <source>
        <dbReference type="ARBA" id="ARBA00022553"/>
    </source>
</evidence>
<evidence type="ECO:0000259" key="15">
    <source>
        <dbReference type="PROSITE" id="PS50112"/>
    </source>
</evidence>
<dbReference type="InterPro" id="IPR036890">
    <property type="entry name" value="HATPase_C_sf"/>
</dbReference>
<keyword evidence="12 13" id="KW-0472">Membrane</keyword>
<dbReference type="PROSITE" id="PS50112">
    <property type="entry name" value="PAS"/>
    <property type="match status" value="1"/>
</dbReference>
<dbReference type="Pfam" id="PF00672">
    <property type="entry name" value="HAMP"/>
    <property type="match status" value="1"/>
</dbReference>
<dbReference type="SMART" id="SM00091">
    <property type="entry name" value="PAS"/>
    <property type="match status" value="1"/>
</dbReference>
<comment type="catalytic activity">
    <reaction evidence="1">
        <text>ATP + protein L-histidine = ADP + protein N-phospho-L-histidine.</text>
        <dbReference type="EC" id="2.7.13.3"/>
    </reaction>
</comment>
<dbReference type="RefSeq" id="WP_173270950.1">
    <property type="nucleotide sequence ID" value="NZ_JABMKV010000002.1"/>
</dbReference>
<keyword evidence="18" id="KW-1185">Reference proteome</keyword>
<evidence type="ECO:0000256" key="10">
    <source>
        <dbReference type="ARBA" id="ARBA00022989"/>
    </source>
</evidence>
<dbReference type="Gene3D" id="3.30.450.20">
    <property type="entry name" value="PAS domain"/>
    <property type="match status" value="1"/>
</dbReference>